<feature type="transmembrane region" description="Helical" evidence="2">
    <location>
        <begin position="51"/>
        <end position="70"/>
    </location>
</feature>
<dbReference type="Pfam" id="PF11293">
    <property type="entry name" value="DUF3094"/>
    <property type="match status" value="1"/>
</dbReference>
<evidence type="ECO:0000313" key="3">
    <source>
        <dbReference type="EMBL" id="KGE04870.1"/>
    </source>
</evidence>
<sequence length="76" mass="8308">MEEDQQRDDDGHGAGVDAGPQLSAEDQARVDAFLSKGVNAVERKPFKPLRLLILLVVVVTTFSVLSQLLARWAGVY</sequence>
<dbReference type="STRING" id="1265313.HRUBRA_00547"/>
<accession>A0A095VU23</accession>
<evidence type="ECO:0000256" key="1">
    <source>
        <dbReference type="SAM" id="MobiDB-lite"/>
    </source>
</evidence>
<reference evidence="3 4" key="1">
    <citation type="journal article" date="2014" name="Genome Announc.">
        <title>Genome Sequence of Gammaproteobacterial Pseudohaliea rubra Type Strain DSM 19751, Isolated from Coastal Seawater of the Mediterranean Sea.</title>
        <authorList>
            <person name="Spring S."/>
            <person name="Fiebig A."/>
            <person name="Riedel T."/>
            <person name="Goker M."/>
            <person name="Klenk H.P."/>
        </authorList>
    </citation>
    <scope>NUCLEOTIDE SEQUENCE [LARGE SCALE GENOMIC DNA]</scope>
    <source>
        <strain evidence="3 4">DSM 19751</strain>
    </source>
</reference>
<keyword evidence="4" id="KW-1185">Reference proteome</keyword>
<evidence type="ECO:0008006" key="5">
    <source>
        <dbReference type="Google" id="ProtNLM"/>
    </source>
</evidence>
<comment type="caution">
    <text evidence="3">The sequence shown here is derived from an EMBL/GenBank/DDBJ whole genome shotgun (WGS) entry which is preliminary data.</text>
</comment>
<name>A0A095VU23_9GAMM</name>
<keyword evidence="2" id="KW-1133">Transmembrane helix</keyword>
<protein>
    <recommendedName>
        <fullName evidence="5">DUF3094 domain-containing protein</fullName>
    </recommendedName>
</protein>
<dbReference type="InterPro" id="IPR021444">
    <property type="entry name" value="DUF3094"/>
</dbReference>
<dbReference type="AlphaFoldDB" id="A0A095VU23"/>
<dbReference type="EMBL" id="AUVB01000015">
    <property type="protein sequence ID" value="KGE04870.1"/>
    <property type="molecule type" value="Genomic_DNA"/>
</dbReference>
<dbReference type="RefSeq" id="WP_035517172.1">
    <property type="nucleotide sequence ID" value="NZ_KN234775.1"/>
</dbReference>
<dbReference type="eggNOG" id="ENOG5033FT9">
    <property type="taxonomic scope" value="Bacteria"/>
</dbReference>
<keyword evidence="2" id="KW-0472">Membrane</keyword>
<dbReference type="HOGENOM" id="CLU_203190_0_0_6"/>
<feature type="region of interest" description="Disordered" evidence="1">
    <location>
        <begin position="1"/>
        <end position="23"/>
    </location>
</feature>
<evidence type="ECO:0000256" key="2">
    <source>
        <dbReference type="SAM" id="Phobius"/>
    </source>
</evidence>
<keyword evidence="2" id="KW-0812">Transmembrane</keyword>
<proteinExistence type="predicted"/>
<gene>
    <name evidence="3" type="ORF">HRUBRA_00547</name>
</gene>
<organism evidence="3 4">
    <name type="scientific">Pseudohaliea rubra DSM 19751</name>
    <dbReference type="NCBI Taxonomy" id="1265313"/>
    <lineage>
        <taxon>Bacteria</taxon>
        <taxon>Pseudomonadati</taxon>
        <taxon>Pseudomonadota</taxon>
        <taxon>Gammaproteobacteria</taxon>
        <taxon>Cellvibrionales</taxon>
        <taxon>Halieaceae</taxon>
        <taxon>Pseudohaliea</taxon>
    </lineage>
</organism>
<evidence type="ECO:0000313" key="4">
    <source>
        <dbReference type="Proteomes" id="UP000029640"/>
    </source>
</evidence>
<dbReference type="Proteomes" id="UP000029640">
    <property type="component" value="Unassembled WGS sequence"/>
</dbReference>